<dbReference type="AlphaFoldDB" id="A0A8S4QVL1"/>
<sequence length="103" mass="11539">MHTLARNPVHATGDIQVLDIQVAKYIAERISLLERRNRFQKEAILEPVKAKMSGQSCRSENIFEQFGYSIGNVLFVSSWYGGIRPVGTEAYCSVAPVRPGQNK</sequence>
<name>A0A8S4QVL1_9NEOP</name>
<dbReference type="Proteomes" id="UP000838756">
    <property type="component" value="Unassembled WGS sequence"/>
</dbReference>
<dbReference type="EMBL" id="CAKXAJ010020021">
    <property type="protein sequence ID" value="CAH2219983.1"/>
    <property type="molecule type" value="Genomic_DNA"/>
</dbReference>
<protein>
    <submittedName>
        <fullName evidence="1">Jg20503 protein</fullName>
    </submittedName>
</protein>
<proteinExistence type="predicted"/>
<gene>
    <name evidence="1" type="primary">jg20503</name>
    <name evidence="1" type="ORF">PAEG_LOCUS6536</name>
</gene>
<evidence type="ECO:0000313" key="2">
    <source>
        <dbReference type="Proteomes" id="UP000838756"/>
    </source>
</evidence>
<keyword evidence="2" id="KW-1185">Reference proteome</keyword>
<comment type="caution">
    <text evidence="1">The sequence shown here is derived from an EMBL/GenBank/DDBJ whole genome shotgun (WGS) entry which is preliminary data.</text>
</comment>
<evidence type="ECO:0000313" key="1">
    <source>
        <dbReference type="EMBL" id="CAH2219983.1"/>
    </source>
</evidence>
<organism evidence="1 2">
    <name type="scientific">Pararge aegeria aegeria</name>
    <dbReference type="NCBI Taxonomy" id="348720"/>
    <lineage>
        <taxon>Eukaryota</taxon>
        <taxon>Metazoa</taxon>
        <taxon>Ecdysozoa</taxon>
        <taxon>Arthropoda</taxon>
        <taxon>Hexapoda</taxon>
        <taxon>Insecta</taxon>
        <taxon>Pterygota</taxon>
        <taxon>Neoptera</taxon>
        <taxon>Endopterygota</taxon>
        <taxon>Lepidoptera</taxon>
        <taxon>Glossata</taxon>
        <taxon>Ditrysia</taxon>
        <taxon>Papilionoidea</taxon>
        <taxon>Nymphalidae</taxon>
        <taxon>Satyrinae</taxon>
        <taxon>Satyrini</taxon>
        <taxon>Parargina</taxon>
        <taxon>Pararge</taxon>
    </lineage>
</organism>
<accession>A0A8S4QVL1</accession>
<reference evidence="1" key="1">
    <citation type="submission" date="2022-03" db="EMBL/GenBank/DDBJ databases">
        <authorList>
            <person name="Lindestad O."/>
        </authorList>
    </citation>
    <scope>NUCLEOTIDE SEQUENCE</scope>
</reference>